<dbReference type="InterPro" id="IPR000719">
    <property type="entry name" value="Prot_kinase_dom"/>
</dbReference>
<feature type="domain" description="Protein kinase" evidence="2">
    <location>
        <begin position="1"/>
        <end position="220"/>
    </location>
</feature>
<dbReference type="SUPFAM" id="SSF56112">
    <property type="entry name" value="Protein kinase-like (PK-like)"/>
    <property type="match status" value="1"/>
</dbReference>
<dbReference type="CDD" id="cd00192">
    <property type="entry name" value="PTKc"/>
    <property type="match status" value="1"/>
</dbReference>
<evidence type="ECO:0000313" key="4">
    <source>
        <dbReference type="Proteomes" id="UP001151699"/>
    </source>
</evidence>
<evidence type="ECO:0000313" key="3">
    <source>
        <dbReference type="EMBL" id="KAJ6629276.1"/>
    </source>
</evidence>
<dbReference type="GO" id="GO:0005886">
    <property type="term" value="C:plasma membrane"/>
    <property type="evidence" value="ECO:0007669"/>
    <property type="project" value="TreeGrafter"/>
</dbReference>
<dbReference type="PANTHER" id="PTHR24416">
    <property type="entry name" value="TYROSINE-PROTEIN KINASE RECEPTOR"/>
    <property type="match status" value="1"/>
</dbReference>
<dbReference type="PANTHER" id="PTHR24416:SF600">
    <property type="entry name" value="PDGF- AND VEGF-RECEPTOR RELATED, ISOFORM J"/>
    <property type="match status" value="1"/>
</dbReference>
<dbReference type="Gene3D" id="1.10.510.10">
    <property type="entry name" value="Transferase(Phosphotransferase) domain 1"/>
    <property type="match status" value="1"/>
</dbReference>
<accession>A0A9Q0MIY6</accession>
<organism evidence="3 4">
    <name type="scientific">Pseudolycoriella hygida</name>
    <dbReference type="NCBI Taxonomy" id="35572"/>
    <lineage>
        <taxon>Eukaryota</taxon>
        <taxon>Metazoa</taxon>
        <taxon>Ecdysozoa</taxon>
        <taxon>Arthropoda</taxon>
        <taxon>Hexapoda</taxon>
        <taxon>Insecta</taxon>
        <taxon>Pterygota</taxon>
        <taxon>Neoptera</taxon>
        <taxon>Endopterygota</taxon>
        <taxon>Diptera</taxon>
        <taxon>Nematocera</taxon>
        <taxon>Sciaroidea</taxon>
        <taxon>Sciaridae</taxon>
        <taxon>Pseudolycoriella</taxon>
    </lineage>
</organism>
<dbReference type="PRINTS" id="PR00109">
    <property type="entry name" value="TYRKINASE"/>
</dbReference>
<dbReference type="InterPro" id="IPR050122">
    <property type="entry name" value="RTK"/>
</dbReference>
<dbReference type="Pfam" id="PF07714">
    <property type="entry name" value="PK_Tyr_Ser-Thr"/>
    <property type="match status" value="1"/>
</dbReference>
<sequence>MQVATNSAGSETYLLPQNSKGSSSSTAPVCSNDSVTLSNNSSQSQSAFYKVPTRYFTTTDLLCWSFQVARGMTYLSSRKVLHGDLAARNILLCNDNVVKICDFGLARSLYKCNNYKKEGGTPLPLKWLALESISDQTFSTLSDVWSFGILMWELFSLGTTPYPGMEANQEFFYKLRKGYRMEKPESATKEVYDLMLQCWSRDPESRPLFNILEEKLRKVMDNEVAQYYVNLNEQYVQINAYNARQGEFDYITIMGGPAPEGYLPMKPIIRNNESAAGTSGRAVSNIGYFIPKE</sequence>
<dbReference type="EMBL" id="WJQU01002919">
    <property type="protein sequence ID" value="KAJ6629276.1"/>
    <property type="molecule type" value="Genomic_DNA"/>
</dbReference>
<dbReference type="PROSITE" id="PS00109">
    <property type="entry name" value="PROTEIN_KINASE_TYR"/>
    <property type="match status" value="1"/>
</dbReference>
<dbReference type="InterPro" id="IPR008266">
    <property type="entry name" value="Tyr_kinase_AS"/>
</dbReference>
<comment type="caution">
    <text evidence="3">The sequence shown here is derived from an EMBL/GenBank/DDBJ whole genome shotgun (WGS) entry which is preliminary data.</text>
</comment>
<dbReference type="InterPro" id="IPR001245">
    <property type="entry name" value="Ser-Thr/Tyr_kinase_cat_dom"/>
</dbReference>
<proteinExistence type="predicted"/>
<dbReference type="OrthoDB" id="7789554at2759"/>
<dbReference type="Proteomes" id="UP001151699">
    <property type="component" value="Unassembled WGS sequence"/>
</dbReference>
<dbReference type="GO" id="GO:0004714">
    <property type="term" value="F:transmembrane receptor protein tyrosine kinase activity"/>
    <property type="evidence" value="ECO:0007669"/>
    <property type="project" value="TreeGrafter"/>
</dbReference>
<keyword evidence="4" id="KW-1185">Reference proteome</keyword>
<dbReference type="GO" id="GO:0005524">
    <property type="term" value="F:ATP binding"/>
    <property type="evidence" value="ECO:0007669"/>
    <property type="project" value="InterPro"/>
</dbReference>
<protein>
    <submittedName>
        <fullName evidence="3">Vascular endothelial growth factor receptor 1</fullName>
    </submittedName>
</protein>
<gene>
    <name evidence="3" type="primary">FLT1_2</name>
    <name evidence="3" type="ORF">Bhyg_16765</name>
</gene>
<dbReference type="AlphaFoldDB" id="A0A9Q0MIY6"/>
<evidence type="ECO:0000256" key="1">
    <source>
        <dbReference type="SAM" id="MobiDB-lite"/>
    </source>
</evidence>
<dbReference type="InterPro" id="IPR011009">
    <property type="entry name" value="Kinase-like_dom_sf"/>
</dbReference>
<dbReference type="FunFam" id="1.10.510.10:FF:000373">
    <property type="entry name" value="Receptor protein-tyrosine kinase"/>
    <property type="match status" value="1"/>
</dbReference>
<dbReference type="PROSITE" id="PS50011">
    <property type="entry name" value="PROTEIN_KINASE_DOM"/>
    <property type="match status" value="1"/>
</dbReference>
<evidence type="ECO:0000259" key="2">
    <source>
        <dbReference type="PROSITE" id="PS50011"/>
    </source>
</evidence>
<reference evidence="3" key="1">
    <citation type="submission" date="2022-07" db="EMBL/GenBank/DDBJ databases">
        <authorList>
            <person name="Trinca V."/>
            <person name="Uliana J.V.C."/>
            <person name="Torres T.T."/>
            <person name="Ward R.J."/>
            <person name="Monesi N."/>
        </authorList>
    </citation>
    <scope>NUCLEOTIDE SEQUENCE</scope>
    <source>
        <strain evidence="3">HSMRA1968</strain>
        <tissue evidence="3">Whole embryos</tissue>
    </source>
</reference>
<dbReference type="GO" id="GO:0007169">
    <property type="term" value="P:cell surface receptor protein tyrosine kinase signaling pathway"/>
    <property type="evidence" value="ECO:0007669"/>
    <property type="project" value="TreeGrafter"/>
</dbReference>
<feature type="region of interest" description="Disordered" evidence="1">
    <location>
        <begin position="1"/>
        <end position="27"/>
    </location>
</feature>
<keyword evidence="3" id="KW-0675">Receptor</keyword>
<name>A0A9Q0MIY6_9DIPT</name>
<dbReference type="GO" id="GO:0043235">
    <property type="term" value="C:receptor complex"/>
    <property type="evidence" value="ECO:0007669"/>
    <property type="project" value="TreeGrafter"/>
</dbReference>